<dbReference type="Pfam" id="PF01380">
    <property type="entry name" value="SIS"/>
    <property type="match status" value="1"/>
</dbReference>
<dbReference type="EMBL" id="JBHSWU010000929">
    <property type="protein sequence ID" value="MFC6726164.1"/>
    <property type="molecule type" value="Genomic_DNA"/>
</dbReference>
<gene>
    <name evidence="2" type="ORF">ACFQE1_17700</name>
</gene>
<protein>
    <submittedName>
        <fullName evidence="2">SIS domain-containing protein</fullName>
    </submittedName>
</protein>
<dbReference type="SUPFAM" id="SSF53697">
    <property type="entry name" value="SIS domain"/>
    <property type="match status" value="1"/>
</dbReference>
<dbReference type="PANTHER" id="PTHR10937:SF0">
    <property type="entry name" value="GLUTAMINE--FRUCTOSE-6-PHOSPHATE TRANSAMINASE (ISOMERIZING)"/>
    <property type="match status" value="1"/>
</dbReference>
<organism evidence="2 3">
    <name type="scientific">Halobium palmae</name>
    <dbReference type="NCBI Taxonomy" id="1776492"/>
    <lineage>
        <taxon>Archaea</taxon>
        <taxon>Methanobacteriati</taxon>
        <taxon>Methanobacteriota</taxon>
        <taxon>Stenosarchaea group</taxon>
        <taxon>Halobacteria</taxon>
        <taxon>Halobacteriales</taxon>
        <taxon>Haloferacaceae</taxon>
        <taxon>Halobium</taxon>
    </lineage>
</organism>
<keyword evidence="3" id="KW-1185">Reference proteome</keyword>
<dbReference type="PROSITE" id="PS51464">
    <property type="entry name" value="SIS"/>
    <property type="match status" value="1"/>
</dbReference>
<reference evidence="2 3" key="1">
    <citation type="journal article" date="2019" name="Int. J. Syst. Evol. Microbiol.">
        <title>The Global Catalogue of Microorganisms (GCM) 10K type strain sequencing project: providing services to taxonomists for standard genome sequencing and annotation.</title>
        <authorList>
            <consortium name="The Broad Institute Genomics Platform"/>
            <consortium name="The Broad Institute Genome Sequencing Center for Infectious Disease"/>
            <person name="Wu L."/>
            <person name="Ma J."/>
        </authorList>
    </citation>
    <scope>NUCLEOTIDE SEQUENCE [LARGE SCALE GENOMIC DNA]</scope>
    <source>
        <strain evidence="2 3">NBRC 111368</strain>
    </source>
</reference>
<evidence type="ECO:0000259" key="1">
    <source>
        <dbReference type="PROSITE" id="PS51464"/>
    </source>
</evidence>
<dbReference type="InterPro" id="IPR046348">
    <property type="entry name" value="SIS_dom_sf"/>
</dbReference>
<feature type="domain" description="SIS" evidence="1">
    <location>
        <begin position="1"/>
        <end position="135"/>
    </location>
</feature>
<dbReference type="AlphaFoldDB" id="A0ABD5S382"/>
<dbReference type="CDD" id="cd05009">
    <property type="entry name" value="SIS_GlmS_GlmD_2"/>
    <property type="match status" value="1"/>
</dbReference>
<sequence>ADSPSHFFIGRGTGHPVALEGALKFKEITYEHAEGFAAGELKHGPLALVTAETPVFAVLSGDYDEKTYGNMEEVKSRGAPVVALTDAPESVSRVTDDVIAMPETHEDLKSLLANVQLQLLSYHAASLRGGSPRRRLSLARRSVRRSVSGRLTLRRPGSASFA</sequence>
<accession>A0ABD5S382</accession>
<name>A0ABD5S382_9EURY</name>
<dbReference type="InterPro" id="IPR035490">
    <property type="entry name" value="GlmS/FrlB_SIS"/>
</dbReference>
<comment type="caution">
    <text evidence="2">The sequence shown here is derived from an EMBL/GenBank/DDBJ whole genome shotgun (WGS) entry which is preliminary data.</text>
</comment>
<feature type="non-terminal residue" evidence="2">
    <location>
        <position position="1"/>
    </location>
</feature>
<dbReference type="PANTHER" id="PTHR10937">
    <property type="entry name" value="GLUCOSAMINE--FRUCTOSE-6-PHOSPHATE AMINOTRANSFERASE, ISOMERIZING"/>
    <property type="match status" value="1"/>
</dbReference>
<dbReference type="Proteomes" id="UP001596328">
    <property type="component" value="Unassembled WGS sequence"/>
</dbReference>
<dbReference type="InterPro" id="IPR001347">
    <property type="entry name" value="SIS_dom"/>
</dbReference>
<evidence type="ECO:0000313" key="3">
    <source>
        <dbReference type="Proteomes" id="UP001596328"/>
    </source>
</evidence>
<evidence type="ECO:0000313" key="2">
    <source>
        <dbReference type="EMBL" id="MFC6726164.1"/>
    </source>
</evidence>
<dbReference type="Gene3D" id="3.40.50.10490">
    <property type="entry name" value="Glucose-6-phosphate isomerase like protein, domain 1"/>
    <property type="match status" value="1"/>
</dbReference>
<proteinExistence type="predicted"/>